<sequence>MRIRITDRRLVRITDRRLIDFGISVGDVFPAFSINHYGFMIEYKGSLLFVYRDECEVLV</sequence>
<dbReference type="Proteomes" id="UP001056758">
    <property type="component" value="Segment"/>
</dbReference>
<evidence type="ECO:0000313" key="2">
    <source>
        <dbReference type="Proteomes" id="UP001056758"/>
    </source>
</evidence>
<accession>A0A9E7MN77</accession>
<proteinExistence type="predicted"/>
<reference evidence="1" key="1">
    <citation type="submission" date="2021-05" db="EMBL/GenBank/DDBJ databases">
        <title>Naturally bred epsilon2 phages have an improved host range and effectivity in uropathogenic E. coli over their ancestor phages.</title>
        <authorList>
            <person name="Saez D."/>
            <person name="Loose M."/>
            <person name="Mutti M."/>
            <person name="Visram Z."/>
            <person name="Hitzenhammer E."/>
            <person name="Dippel D."/>
            <person name="Tisakova L."/>
            <person name="Schertler S."/>
            <person name="Wittmann J."/>
            <person name="Corsini L."/>
            <person name="Wagenlehner F."/>
        </authorList>
    </citation>
    <scope>NUCLEOTIDE SEQUENCE</scope>
</reference>
<keyword evidence="2" id="KW-1185">Reference proteome</keyword>
<organism evidence="1 2">
    <name type="scientific">Escherichia phage vB_EcoS-UTI89UKE1</name>
    <dbReference type="NCBI Taxonomy" id="2865825"/>
    <lineage>
        <taxon>Viruses</taxon>
        <taxon>Duplodnaviria</taxon>
        <taxon>Heunggongvirae</taxon>
        <taxon>Uroviricota</taxon>
        <taxon>Caudoviricetes</taxon>
        <taxon>Sarkviridae</taxon>
        <taxon>Guernseyvirinae</taxon>
        <taxon>Kagunavirus</taxon>
        <taxon>Kagunavirus UTI89UKE1</taxon>
    </lineage>
</organism>
<dbReference type="EMBL" id="MZ234048">
    <property type="protein sequence ID" value="USM81338.1"/>
    <property type="molecule type" value="Genomic_DNA"/>
</dbReference>
<protein>
    <submittedName>
        <fullName evidence="1">Uncharacterized protein</fullName>
    </submittedName>
</protein>
<gene>
    <name evidence="1" type="ORF">UTI89UKE1_067</name>
</gene>
<name>A0A9E7MN77_9CAUD</name>
<evidence type="ECO:0000313" key="1">
    <source>
        <dbReference type="EMBL" id="USM81338.1"/>
    </source>
</evidence>